<protein>
    <submittedName>
        <fullName evidence="1">Uncharacterized protein</fullName>
    </submittedName>
</protein>
<organism evidence="1 2">
    <name type="scientific">Ralstonia nicotianae</name>
    <dbReference type="NCBI Taxonomy" id="3037696"/>
    <lineage>
        <taxon>Bacteria</taxon>
        <taxon>Pseudomonadati</taxon>
        <taxon>Pseudomonadota</taxon>
        <taxon>Betaproteobacteria</taxon>
        <taxon>Burkholderiales</taxon>
        <taxon>Burkholderiaceae</taxon>
        <taxon>Ralstonia</taxon>
        <taxon>Ralstonia solanacearum species complex</taxon>
    </lineage>
</organism>
<name>A0ABX7ZUX8_9RALS</name>
<sequence>MGFKRGSLSDSRFVIYGVRESNVSDFPLAAGELIQNGLERQKHLPETQGFQFKGGSVVGWPVLAFSQRRCGNALRPGVSLRF</sequence>
<gene>
    <name evidence="1" type="ORF">GO999_11465</name>
</gene>
<proteinExistence type="predicted"/>
<evidence type="ECO:0000313" key="2">
    <source>
        <dbReference type="Proteomes" id="UP000680989"/>
    </source>
</evidence>
<reference evidence="2" key="1">
    <citation type="submission" date="2019-12" db="EMBL/GenBank/DDBJ databases">
        <title>Whole-genome sequence of tobacco pathogen Ralstonia pseudosolanacearum strain RS, originating from Yunnan province of China.</title>
        <authorList>
            <person name="Lu C.-H."/>
        </authorList>
    </citation>
    <scope>NUCLEOTIDE SEQUENCE [LARGE SCALE GENOMIC DNA]</scope>
    <source>
        <strain evidence="2">RS</strain>
    </source>
</reference>
<accession>A0ABX7ZUX8</accession>
<evidence type="ECO:0000313" key="1">
    <source>
        <dbReference type="EMBL" id="QUP59131.1"/>
    </source>
</evidence>
<dbReference type="Proteomes" id="UP000680989">
    <property type="component" value="Chromosome"/>
</dbReference>
<keyword evidence="2" id="KW-1185">Reference proteome</keyword>
<dbReference type="RefSeq" id="WP_127591901.1">
    <property type="nucleotide sequence ID" value="NZ_CP046674.1"/>
</dbReference>
<dbReference type="EMBL" id="CP046674">
    <property type="protein sequence ID" value="QUP59131.1"/>
    <property type="molecule type" value="Genomic_DNA"/>
</dbReference>